<gene>
    <name evidence="3" type="ORF">Csa_6G239160</name>
</gene>
<dbReference type="EMBL" id="CM002927">
    <property type="protein sequence ID" value="KGN47266.1"/>
    <property type="molecule type" value="Genomic_DNA"/>
</dbReference>
<dbReference type="OMA" id="MPICEEF"/>
<dbReference type="STRING" id="3659.A0A0A0KHK6"/>
<dbReference type="eggNOG" id="KOG0017">
    <property type="taxonomic scope" value="Eukaryota"/>
</dbReference>
<dbReference type="PANTHER" id="PTHR33739">
    <property type="entry name" value="OS07G0681500 PROTEIN"/>
    <property type="match status" value="1"/>
</dbReference>
<keyword evidence="2" id="KW-0472">Membrane</keyword>
<feature type="transmembrane region" description="Helical" evidence="2">
    <location>
        <begin position="1350"/>
        <end position="1371"/>
    </location>
</feature>
<evidence type="ECO:0000256" key="1">
    <source>
        <dbReference type="SAM" id="MobiDB-lite"/>
    </source>
</evidence>
<reference evidence="3 4" key="1">
    <citation type="journal article" date="2009" name="Nat. Genet.">
        <title>The genome of the cucumber, Cucumis sativus L.</title>
        <authorList>
            <person name="Huang S."/>
            <person name="Li R."/>
            <person name="Zhang Z."/>
            <person name="Li L."/>
            <person name="Gu X."/>
            <person name="Fan W."/>
            <person name="Lucas W.J."/>
            <person name="Wang X."/>
            <person name="Xie B."/>
            <person name="Ni P."/>
            <person name="Ren Y."/>
            <person name="Zhu H."/>
            <person name="Li J."/>
            <person name="Lin K."/>
            <person name="Jin W."/>
            <person name="Fei Z."/>
            <person name="Li G."/>
            <person name="Staub J."/>
            <person name="Kilian A."/>
            <person name="van der Vossen E.A."/>
            <person name="Wu Y."/>
            <person name="Guo J."/>
            <person name="He J."/>
            <person name="Jia Z."/>
            <person name="Ren Y."/>
            <person name="Tian G."/>
            <person name="Lu Y."/>
            <person name="Ruan J."/>
            <person name="Qian W."/>
            <person name="Wang M."/>
            <person name="Huang Q."/>
            <person name="Li B."/>
            <person name="Xuan Z."/>
            <person name="Cao J."/>
            <person name="Asan"/>
            <person name="Wu Z."/>
            <person name="Zhang J."/>
            <person name="Cai Q."/>
            <person name="Bai Y."/>
            <person name="Zhao B."/>
            <person name="Han Y."/>
            <person name="Li Y."/>
            <person name="Li X."/>
            <person name="Wang S."/>
            <person name="Shi Q."/>
            <person name="Liu S."/>
            <person name="Cho W.K."/>
            <person name="Kim J.Y."/>
            <person name="Xu Y."/>
            <person name="Heller-Uszynska K."/>
            <person name="Miao H."/>
            <person name="Cheng Z."/>
            <person name="Zhang S."/>
            <person name="Wu J."/>
            <person name="Yang Y."/>
            <person name="Kang H."/>
            <person name="Li M."/>
            <person name="Liang H."/>
            <person name="Ren X."/>
            <person name="Shi Z."/>
            <person name="Wen M."/>
            <person name="Jian M."/>
            <person name="Yang H."/>
            <person name="Zhang G."/>
            <person name="Yang Z."/>
            <person name="Chen R."/>
            <person name="Liu S."/>
            <person name="Li J."/>
            <person name="Ma L."/>
            <person name="Liu H."/>
            <person name="Zhou Y."/>
            <person name="Zhao J."/>
            <person name="Fang X."/>
            <person name="Li G."/>
            <person name="Fang L."/>
            <person name="Li Y."/>
            <person name="Liu D."/>
            <person name="Zheng H."/>
            <person name="Zhang Y."/>
            <person name="Qin N."/>
            <person name="Li Z."/>
            <person name="Yang G."/>
            <person name="Yang S."/>
            <person name="Bolund L."/>
            <person name="Kristiansen K."/>
            <person name="Zheng H."/>
            <person name="Li S."/>
            <person name="Zhang X."/>
            <person name="Yang H."/>
            <person name="Wang J."/>
            <person name="Sun R."/>
            <person name="Zhang B."/>
            <person name="Jiang S."/>
            <person name="Wang J."/>
            <person name="Du Y."/>
            <person name="Li S."/>
        </authorList>
    </citation>
    <scope>NUCLEOTIDE SEQUENCE [LARGE SCALE GENOMIC DNA]</scope>
    <source>
        <strain evidence="4">cv. 9930</strain>
    </source>
</reference>
<dbReference type="Gramene" id="KGN47266">
    <property type="protein sequence ID" value="KGN47266"/>
    <property type="gene ID" value="Csa_6G239160"/>
</dbReference>
<dbReference type="GO" id="GO:0016592">
    <property type="term" value="C:mediator complex"/>
    <property type="evidence" value="ECO:0007669"/>
    <property type="project" value="InterPro"/>
</dbReference>
<reference evidence="3 4" key="3">
    <citation type="journal article" date="2010" name="BMC Genomics">
        <title>Transcriptome sequencing and comparative analysis of cucumber flowers with different sex types.</title>
        <authorList>
            <person name="Guo S."/>
            <person name="Zheng Y."/>
            <person name="Joung J.G."/>
            <person name="Liu S."/>
            <person name="Zhang Z."/>
            <person name="Crasta O.R."/>
            <person name="Sobral B.W."/>
            <person name="Xu Y."/>
            <person name="Huang S."/>
            <person name="Fei Z."/>
        </authorList>
    </citation>
    <scope>NUCLEOTIDE SEQUENCE [LARGE SCALE GENOMIC DNA]</scope>
    <source>
        <strain evidence="4">cv. 9930</strain>
    </source>
</reference>
<feature type="transmembrane region" description="Helical" evidence="2">
    <location>
        <begin position="7"/>
        <end position="30"/>
    </location>
</feature>
<organism evidence="3 4">
    <name type="scientific">Cucumis sativus</name>
    <name type="common">Cucumber</name>
    <dbReference type="NCBI Taxonomy" id="3659"/>
    <lineage>
        <taxon>Eukaryota</taxon>
        <taxon>Viridiplantae</taxon>
        <taxon>Streptophyta</taxon>
        <taxon>Embryophyta</taxon>
        <taxon>Tracheophyta</taxon>
        <taxon>Spermatophyta</taxon>
        <taxon>Magnoliopsida</taxon>
        <taxon>eudicotyledons</taxon>
        <taxon>Gunneridae</taxon>
        <taxon>Pentapetalae</taxon>
        <taxon>rosids</taxon>
        <taxon>fabids</taxon>
        <taxon>Cucurbitales</taxon>
        <taxon>Cucurbitaceae</taxon>
        <taxon>Benincaseae</taxon>
        <taxon>Cucumis</taxon>
    </lineage>
</organism>
<dbReference type="InterPro" id="IPR039638">
    <property type="entry name" value="MED33A/B"/>
</dbReference>
<dbReference type="PANTHER" id="PTHR33739:SF5">
    <property type="entry name" value="MEDIATOR OF RNA POLYMERASE II TRANSCRIPTION SUBUNIT 33A"/>
    <property type="match status" value="1"/>
</dbReference>
<reference evidence="3 4" key="2">
    <citation type="journal article" date="2009" name="PLoS ONE">
        <title>An integrated genetic and cytogenetic map of the cucumber genome.</title>
        <authorList>
            <person name="Ren Y."/>
            <person name="Zhang Z."/>
            <person name="Liu J."/>
            <person name="Staub J.E."/>
            <person name="Han Y."/>
            <person name="Cheng Z."/>
            <person name="Li X."/>
            <person name="Lu J."/>
            <person name="Miao H."/>
            <person name="Kang H."/>
            <person name="Xie B."/>
            <person name="Gu X."/>
            <person name="Wang X."/>
            <person name="Du Y."/>
            <person name="Jin W."/>
            <person name="Huang S."/>
        </authorList>
    </citation>
    <scope>NUCLEOTIDE SEQUENCE [LARGE SCALE GENOMIC DNA]</scope>
    <source>
        <strain evidence="4">cv. 9930</strain>
    </source>
</reference>
<feature type="transmembrane region" description="Helical" evidence="2">
    <location>
        <begin position="1202"/>
        <end position="1224"/>
    </location>
</feature>
<sequence length="1375" mass="150570">MAKPKALFLKLSFSLSSFLYFFNSFHPVFFPQHFTTSNWPNKSVQSGSKMAVSVQNNLWDRVTELTKVAQQKGVDPLLWAIQLSSNLNSAGVVLPSVELANLLVSHICWDNNEPVSWKFLEKALILNIVPPILVLALLTTRVISRRQFQPVAYRLYLELLRRHAFKLKSHIHGLKYKEVMASVDAVLCLSETFNLPANDPGTLVVEFIFSIVWQLLDATLADEGLLELIMEEKSKWPAKSPEMELDGHNGYDDKWTEQRERLRNVNIELTIEIIGKFLEDTVTSRILHLACRNMPSNWADLIQRLQLLGENSSVLRNSKSLDSEIFLQFTADTWTIFSQEFKQNSKQKFHPIRAFGSPAASASLCHRTRYSALWLPLDLVLEDAMDGYQVEATSAIEKITSLVKTLKAVNGTSWHDTFLGLWIASLRLVQRERDPIEGPVPRIDTRLCLLLCITVLVIADLIEEEEIATIDETEYVASHHWKEKKTPGKCRNELISSLQILGEYQSLLTPPQDVISACNQAAAKAMMFISGISVNNAYFECINMKDMPMNSSAGNMRHLIVEACIARNLLDTSAYYWRGYVNGCISQMPQSIPPQAPGWSAFMKGALLNHIMINVLTSTPASSLAELEKIFEIAVKGSDEEKISAATILCGASLIRGWNIQEHTVHYITRLLSPPVPTDYSGCESHLIGYAPMLNVLIVGIASIDCVQIFSLHGLVPQLACSLMPICEVFGSCVPNLNWTLSTGEEISAHAVFSNAFTLLLKLWRFNHPPLDHGVGDAPTVGSQLTPEYLLLVRNSHLVSGNVHKDRNKMRLSAVASSSSPQPIFVDSFPKLKVWYRQHQACIASTLSGHVHGNPVHQTVDGLLNMMFRRINGGSQPLTSVTSGSSSSSGAGNEDPSLRPKLPAWDIMEAVPFVIDAALTACAHGKLSPRELATGLKDLADFLPASLATIVSYFSAEVTRGLWKPVYMNGTDWPSPAENLSNVEEQIKKILAATGVDVPSLAAGGSSPATLPLPLAAFVSLTITYKIDRASQRFLNLAGPALESLAAGCPWPCMPIVASLWTQKAKRWSDFLVFSASRTVFLQNCDAVVQLLKSCFTATLGLTANPLSSNGGVGALLGHGFGSHFCGGISPVAPGILFLRVYRSIRDVALLVEEILSLLMDSVREIACNGAGKDKSGKLKTTNNAKRYGQISLSSAMTQVKLAASLGASLVWLSGGLVLVQSVIKETLPSWFISVHRSEQEKCSEGIVSMLGGYALAYFAVLCGAFAWGTDSSSSASKRRPKILGVHMEFLASALDGKISLGCDWATWRAYVTGFVSLMVGCTPSWVLDVDVEVLKRLSSGLRQWNEEELALALLGLGGVGAIGAAAELIIESEF</sequence>
<protein>
    <recommendedName>
        <fullName evidence="5">Mediator of RNA polymerase II transcription subunit 33A</fullName>
    </recommendedName>
</protein>
<proteinExistence type="predicted"/>
<evidence type="ECO:0008006" key="5">
    <source>
        <dbReference type="Google" id="ProtNLM"/>
    </source>
</evidence>
<dbReference type="GO" id="GO:2000762">
    <property type="term" value="P:regulation of phenylpropanoid metabolic process"/>
    <property type="evidence" value="ECO:0007669"/>
    <property type="project" value="InterPro"/>
</dbReference>
<name>A0A0A0KHK6_CUCSA</name>
<keyword evidence="2" id="KW-1133">Transmembrane helix</keyword>
<keyword evidence="4" id="KW-1185">Reference proteome</keyword>
<evidence type="ECO:0000313" key="4">
    <source>
        <dbReference type="Proteomes" id="UP000029981"/>
    </source>
</evidence>
<dbReference type="Proteomes" id="UP000029981">
    <property type="component" value="Chromosome 6"/>
</dbReference>
<evidence type="ECO:0000256" key="2">
    <source>
        <dbReference type="SAM" id="Phobius"/>
    </source>
</evidence>
<feature type="region of interest" description="Disordered" evidence="1">
    <location>
        <begin position="878"/>
        <end position="898"/>
    </location>
</feature>
<accession>A0A0A0KHK6</accession>
<feature type="transmembrane region" description="Helical" evidence="2">
    <location>
        <begin position="1308"/>
        <end position="1328"/>
    </location>
</feature>
<evidence type="ECO:0000313" key="3">
    <source>
        <dbReference type="EMBL" id="KGN47266.1"/>
    </source>
</evidence>
<keyword evidence="2" id="KW-0812">Transmembrane</keyword>
<feature type="compositionally biased region" description="Low complexity" evidence="1">
    <location>
        <begin position="879"/>
        <end position="890"/>
    </location>
</feature>
<feature type="transmembrane region" description="Helical" evidence="2">
    <location>
        <begin position="1247"/>
        <end position="1270"/>
    </location>
</feature>
<reference evidence="3 4" key="4">
    <citation type="journal article" date="2011" name="BMC Genomics">
        <title>RNA-Seq improves annotation of protein-coding genes in the cucumber genome.</title>
        <authorList>
            <person name="Li Z."/>
            <person name="Zhang Z."/>
            <person name="Yan P."/>
            <person name="Huang S."/>
            <person name="Fei Z."/>
            <person name="Lin K."/>
        </authorList>
    </citation>
    <scope>NUCLEOTIDE SEQUENCE [LARGE SCALE GENOMIC DNA]</scope>
    <source>
        <strain evidence="4">cv. 9930</strain>
    </source>
</reference>